<dbReference type="InterPro" id="IPR050523">
    <property type="entry name" value="AKR_Detox_Biosynth"/>
</dbReference>
<dbReference type="SUPFAM" id="SSF51430">
    <property type="entry name" value="NAD(P)-linked oxidoreductase"/>
    <property type="match status" value="1"/>
</dbReference>
<dbReference type="Pfam" id="PF00248">
    <property type="entry name" value="Aldo_ket_red"/>
    <property type="match status" value="1"/>
</dbReference>
<name>A0ABV7QJF1_9PSEU</name>
<proteinExistence type="predicted"/>
<dbReference type="InterPro" id="IPR023210">
    <property type="entry name" value="NADP_OxRdtase_dom"/>
</dbReference>
<evidence type="ECO:0000313" key="4">
    <source>
        <dbReference type="Proteomes" id="UP001595764"/>
    </source>
</evidence>
<dbReference type="EMBL" id="JBHRWI010000022">
    <property type="protein sequence ID" value="MFC3512420.1"/>
    <property type="molecule type" value="Genomic_DNA"/>
</dbReference>
<evidence type="ECO:0000313" key="3">
    <source>
        <dbReference type="EMBL" id="MFC3512420.1"/>
    </source>
</evidence>
<reference evidence="4" key="1">
    <citation type="journal article" date="2019" name="Int. J. Syst. Evol. Microbiol.">
        <title>The Global Catalogue of Microorganisms (GCM) 10K type strain sequencing project: providing services to taxonomists for standard genome sequencing and annotation.</title>
        <authorList>
            <consortium name="The Broad Institute Genomics Platform"/>
            <consortium name="The Broad Institute Genome Sequencing Center for Infectious Disease"/>
            <person name="Wu L."/>
            <person name="Ma J."/>
        </authorList>
    </citation>
    <scope>NUCLEOTIDE SEQUENCE [LARGE SCALE GENOMIC DNA]</scope>
    <source>
        <strain evidence="4">CGMCC 4.7682</strain>
    </source>
</reference>
<accession>A0ABV7QJF1</accession>
<keyword evidence="1" id="KW-0560">Oxidoreductase</keyword>
<dbReference type="Proteomes" id="UP001595764">
    <property type="component" value="Unassembled WGS sequence"/>
</dbReference>
<keyword evidence="4" id="KW-1185">Reference proteome</keyword>
<organism evidence="3 4">
    <name type="scientific">Amycolatopsis halotolerans</name>
    <dbReference type="NCBI Taxonomy" id="330083"/>
    <lineage>
        <taxon>Bacteria</taxon>
        <taxon>Bacillati</taxon>
        <taxon>Actinomycetota</taxon>
        <taxon>Actinomycetes</taxon>
        <taxon>Pseudonocardiales</taxon>
        <taxon>Pseudonocardiaceae</taxon>
        <taxon>Amycolatopsis</taxon>
    </lineage>
</organism>
<sequence length="356" mass="39568">MQYRTLGHTGLLVSQAFFGGTFIGEFEDETSTRRLVDAAWDAGINTFYSADAYHNGRAEELLGQAIRPRRDEVNLLIKAGNRVGTADAPTTVQDWNATPRRVEVDHAFYMKRGIGPTSRGLTRKHLVSAVEASLKRLGTDYIDVYVAHFFDPSTPAEETLHAMDDLVHQGKILYVGCSQTAAWQLYRALWASEINNLVSYQSQQIHYNIFERDARREQLAAADAAGVSVLAFNALAGELLAGTHARDDDSLRDTMGFRRRYADMYWTDENFDLIEEFVSIAGAFGRTPSSLAYAWTLAQPAVTALNIGPRVVDGFAPAVNAIDTPLLPEEDLAIQHLLERYPTAPPTRERLTVESL</sequence>
<comment type="caution">
    <text evidence="3">The sequence shown here is derived from an EMBL/GenBank/DDBJ whole genome shotgun (WGS) entry which is preliminary data.</text>
</comment>
<evidence type="ECO:0000259" key="2">
    <source>
        <dbReference type="Pfam" id="PF00248"/>
    </source>
</evidence>
<dbReference type="PANTHER" id="PTHR43364:SF4">
    <property type="entry name" value="NAD(P)-LINKED OXIDOREDUCTASE SUPERFAMILY PROTEIN"/>
    <property type="match status" value="1"/>
</dbReference>
<dbReference type="Gene3D" id="3.20.20.100">
    <property type="entry name" value="NADP-dependent oxidoreductase domain"/>
    <property type="match status" value="1"/>
</dbReference>
<dbReference type="PANTHER" id="PTHR43364">
    <property type="entry name" value="NADH-SPECIFIC METHYLGLYOXAL REDUCTASE-RELATED"/>
    <property type="match status" value="1"/>
</dbReference>
<protein>
    <submittedName>
        <fullName evidence="3">Aldo/keto reductase</fullName>
    </submittedName>
</protein>
<dbReference type="InterPro" id="IPR036812">
    <property type="entry name" value="NAD(P)_OxRdtase_dom_sf"/>
</dbReference>
<dbReference type="RefSeq" id="WP_377871737.1">
    <property type="nucleotide sequence ID" value="NZ_JBHMAY010000032.1"/>
</dbReference>
<gene>
    <name evidence="3" type="ORF">ACFORO_19770</name>
</gene>
<evidence type="ECO:0000256" key="1">
    <source>
        <dbReference type="ARBA" id="ARBA00023002"/>
    </source>
</evidence>
<feature type="domain" description="NADP-dependent oxidoreductase" evidence="2">
    <location>
        <begin position="26"/>
        <end position="333"/>
    </location>
</feature>